<feature type="region of interest" description="Disordered" evidence="4">
    <location>
        <begin position="253"/>
        <end position="273"/>
    </location>
</feature>
<comment type="caution">
    <text evidence="6">The sequence shown here is derived from an EMBL/GenBank/DDBJ whole genome shotgun (WGS) entry which is preliminary data.</text>
</comment>
<evidence type="ECO:0000256" key="3">
    <source>
        <dbReference type="ARBA" id="ARBA00022839"/>
    </source>
</evidence>
<dbReference type="InterPro" id="IPR013520">
    <property type="entry name" value="Ribonucl_H"/>
</dbReference>
<dbReference type="GO" id="GO:0003676">
    <property type="term" value="F:nucleic acid binding"/>
    <property type="evidence" value="ECO:0007669"/>
    <property type="project" value="InterPro"/>
</dbReference>
<dbReference type="CDD" id="cd06133">
    <property type="entry name" value="ERI-1_3'hExo_like"/>
    <property type="match status" value="1"/>
</dbReference>
<feature type="domain" description="Exonuclease" evidence="5">
    <location>
        <begin position="384"/>
        <end position="614"/>
    </location>
</feature>
<evidence type="ECO:0000256" key="2">
    <source>
        <dbReference type="ARBA" id="ARBA00022801"/>
    </source>
</evidence>
<feature type="compositionally biased region" description="Basic and acidic residues" evidence="4">
    <location>
        <begin position="1"/>
        <end position="17"/>
    </location>
</feature>
<evidence type="ECO:0000256" key="1">
    <source>
        <dbReference type="ARBA" id="ARBA00022722"/>
    </source>
</evidence>
<gene>
    <name evidence="6" type="ORF">CYCCA115_LOCUS9679</name>
</gene>
<reference evidence="6" key="1">
    <citation type="submission" date="2023-08" db="EMBL/GenBank/DDBJ databases">
        <authorList>
            <person name="Audoor S."/>
            <person name="Bilcke G."/>
        </authorList>
    </citation>
    <scope>NUCLEOTIDE SEQUENCE</scope>
</reference>
<dbReference type="AlphaFoldDB" id="A0AAD2FME4"/>
<feature type="compositionally biased region" description="Basic and acidic residues" evidence="4">
    <location>
        <begin position="341"/>
        <end position="351"/>
    </location>
</feature>
<dbReference type="InterPro" id="IPR051274">
    <property type="entry name" value="3-5_Exoribonuclease"/>
</dbReference>
<keyword evidence="2" id="KW-0378">Hydrolase</keyword>
<organism evidence="6 7">
    <name type="scientific">Cylindrotheca closterium</name>
    <dbReference type="NCBI Taxonomy" id="2856"/>
    <lineage>
        <taxon>Eukaryota</taxon>
        <taxon>Sar</taxon>
        <taxon>Stramenopiles</taxon>
        <taxon>Ochrophyta</taxon>
        <taxon>Bacillariophyta</taxon>
        <taxon>Bacillariophyceae</taxon>
        <taxon>Bacillariophycidae</taxon>
        <taxon>Bacillariales</taxon>
        <taxon>Bacillariaceae</taxon>
        <taxon>Cylindrotheca</taxon>
    </lineage>
</organism>
<sequence length="642" mass="72332">MSRKPWEKQHPKGKDGVPTRLFTDENPATTIKGTGFRDKRIAERTIRLTSQPGVRYKQYWTIKAMRERAFYHPHQTNGMRDAIRVFDDWLKEEVNKPALSKEEINLRRDEWKRYQTLCQSAANGHSYGNEPTQSQLQRARDDLKNGQDCLVRGLELSQKSTSNPFPFPLLAFSALFGAPGAHGYGRHTIVGDQSLVDVDGKDGLQELVSSKRVLSRYGDELKRISLTYNRENGTTEMKLEYGKKRKTLSSLWNRVPKGPQQSPPDVSPSKDTHTTLISSKRAWSCSICTFEHVGVDKKLYLACEMCGAPRQESSSAREVTPNTKEIPPKPAHATKSNNSPHAKETLTDARKAAWGTLRPPTSRDVQGPRKRQKGLDTPTPLLDYIVVMDFEWTADNKSKMEPIAEITQFPAVVVKLEDRKWGYSTAKSESILPKSPIPLPADLCVPCFSNRVVNADAYAISAFDTFVKPTLNPTLTKFSIELTAIQQHDVDSAPSIDTVVNEFVTWLQSLGLVDSGGKRVGNWCFATWGDGDIGGTLRQELDYKSVSLPPCFDRWIDLKNDSIFLKHYGREPRGGLRKCVESIGALWSGRAHNGLVDSFNTAKIVRHMVQTGFRFTRPTRGLDRNGVPFGQRRKQNENRERS</sequence>
<evidence type="ECO:0000313" key="7">
    <source>
        <dbReference type="Proteomes" id="UP001295423"/>
    </source>
</evidence>
<proteinExistence type="predicted"/>
<feature type="compositionally biased region" description="Polar residues" evidence="4">
    <location>
        <begin position="311"/>
        <end position="323"/>
    </location>
</feature>
<keyword evidence="7" id="KW-1185">Reference proteome</keyword>
<dbReference type="InterPro" id="IPR047201">
    <property type="entry name" value="ERI-1_3'hExo-like"/>
</dbReference>
<dbReference type="SMART" id="SM00479">
    <property type="entry name" value="EXOIII"/>
    <property type="match status" value="1"/>
</dbReference>
<dbReference type="InterPro" id="IPR012337">
    <property type="entry name" value="RNaseH-like_sf"/>
</dbReference>
<dbReference type="SUPFAM" id="SSF53098">
    <property type="entry name" value="Ribonuclease H-like"/>
    <property type="match status" value="1"/>
</dbReference>
<feature type="region of interest" description="Disordered" evidence="4">
    <location>
        <begin position="310"/>
        <end position="376"/>
    </location>
</feature>
<protein>
    <recommendedName>
        <fullName evidence="5">Exonuclease domain-containing protein</fullName>
    </recommendedName>
</protein>
<evidence type="ECO:0000259" key="5">
    <source>
        <dbReference type="SMART" id="SM00479"/>
    </source>
</evidence>
<feature type="region of interest" description="Disordered" evidence="4">
    <location>
        <begin position="1"/>
        <end position="22"/>
    </location>
</feature>
<dbReference type="Proteomes" id="UP001295423">
    <property type="component" value="Unassembled WGS sequence"/>
</dbReference>
<dbReference type="EMBL" id="CAKOGP040001446">
    <property type="protein sequence ID" value="CAJ1945535.1"/>
    <property type="molecule type" value="Genomic_DNA"/>
</dbReference>
<keyword evidence="3" id="KW-0269">Exonuclease</keyword>
<dbReference type="PANTHER" id="PTHR23044:SF61">
    <property type="entry name" value="3'-5' EXORIBONUCLEASE 1-RELATED"/>
    <property type="match status" value="1"/>
</dbReference>
<dbReference type="Pfam" id="PF00929">
    <property type="entry name" value="RNase_T"/>
    <property type="match status" value="1"/>
</dbReference>
<dbReference type="PANTHER" id="PTHR23044">
    <property type="entry name" value="3'-5' EXONUCLEASE ERI1-RELATED"/>
    <property type="match status" value="1"/>
</dbReference>
<dbReference type="GO" id="GO:0000175">
    <property type="term" value="F:3'-5'-RNA exonuclease activity"/>
    <property type="evidence" value="ECO:0007669"/>
    <property type="project" value="InterPro"/>
</dbReference>
<feature type="region of interest" description="Disordered" evidence="4">
    <location>
        <begin position="617"/>
        <end position="642"/>
    </location>
</feature>
<evidence type="ECO:0000256" key="4">
    <source>
        <dbReference type="SAM" id="MobiDB-lite"/>
    </source>
</evidence>
<keyword evidence="1" id="KW-0540">Nuclease</keyword>
<accession>A0AAD2FME4</accession>
<dbReference type="InterPro" id="IPR036397">
    <property type="entry name" value="RNaseH_sf"/>
</dbReference>
<evidence type="ECO:0000313" key="6">
    <source>
        <dbReference type="EMBL" id="CAJ1945535.1"/>
    </source>
</evidence>
<dbReference type="Gene3D" id="3.30.420.10">
    <property type="entry name" value="Ribonuclease H-like superfamily/Ribonuclease H"/>
    <property type="match status" value="1"/>
</dbReference>
<name>A0AAD2FME4_9STRA</name>